<keyword evidence="1" id="KW-1133">Transmembrane helix</keyword>
<sequence length="134" mass="14758">MPQAYNADLRGALRLVSGWILHVSSDVSHRTAPASLTQTLAGLSSRLDLLSSHCLLIIFGSPNFGSSLSFHPFFLCHPLSVVIASVYFLVLIRTTAAPSNGTFIDFFVLILCTIPVRKATQLRKPNRLFDECRI</sequence>
<protein>
    <submittedName>
        <fullName evidence="2">Uncharacterized protein</fullName>
    </submittedName>
</protein>
<evidence type="ECO:0000313" key="3">
    <source>
        <dbReference type="Proteomes" id="UP000325395"/>
    </source>
</evidence>
<accession>A0ABQ6W5Z8</accession>
<dbReference type="EMBL" id="ML735831">
    <property type="protein sequence ID" value="KAE8412564.1"/>
    <property type="molecule type" value="Genomic_DNA"/>
</dbReference>
<name>A0ABQ6W5Z8_9EURO</name>
<proteinExistence type="predicted"/>
<dbReference type="Proteomes" id="UP000325395">
    <property type="component" value="Unassembled WGS sequence"/>
</dbReference>
<keyword evidence="1" id="KW-0472">Membrane</keyword>
<keyword evidence="3" id="KW-1185">Reference proteome</keyword>
<gene>
    <name evidence="2" type="ORF">BDV36DRAFT_57207</name>
</gene>
<keyword evidence="1" id="KW-0812">Transmembrane</keyword>
<organism evidence="2 3">
    <name type="scientific">Aspergillus pseudocaelatus</name>
    <dbReference type="NCBI Taxonomy" id="1825620"/>
    <lineage>
        <taxon>Eukaryota</taxon>
        <taxon>Fungi</taxon>
        <taxon>Dikarya</taxon>
        <taxon>Ascomycota</taxon>
        <taxon>Pezizomycotina</taxon>
        <taxon>Eurotiomycetes</taxon>
        <taxon>Eurotiomycetidae</taxon>
        <taxon>Eurotiales</taxon>
        <taxon>Aspergillaceae</taxon>
        <taxon>Aspergillus</taxon>
        <taxon>Aspergillus subgen. Circumdati</taxon>
    </lineage>
</organism>
<reference evidence="2 3" key="1">
    <citation type="submission" date="2019-04" db="EMBL/GenBank/DDBJ databases">
        <authorList>
            <consortium name="DOE Joint Genome Institute"/>
            <person name="Mondo S."/>
            <person name="Kjaerbolling I."/>
            <person name="Vesth T."/>
            <person name="Frisvad J.C."/>
            <person name="Nybo J.L."/>
            <person name="Theobald S."/>
            <person name="Kildgaard S."/>
            <person name="Isbrandt T."/>
            <person name="Kuo A."/>
            <person name="Sato A."/>
            <person name="Lyhne E.K."/>
            <person name="Kogle M.E."/>
            <person name="Wiebenga A."/>
            <person name="Kun R.S."/>
            <person name="Lubbers R.J."/>
            <person name="Makela M.R."/>
            <person name="Barry K."/>
            <person name="Chovatia M."/>
            <person name="Clum A."/>
            <person name="Daum C."/>
            <person name="Haridas S."/>
            <person name="He G."/>
            <person name="LaButti K."/>
            <person name="Lipzen A."/>
            <person name="Riley R."/>
            <person name="Salamov A."/>
            <person name="Simmons B.A."/>
            <person name="Magnuson J.K."/>
            <person name="Henrissat B."/>
            <person name="Mortensen U.H."/>
            <person name="Larsen T.O."/>
            <person name="Devries R.P."/>
            <person name="Grigoriev I.V."/>
            <person name="Machida M."/>
            <person name="Baker S.E."/>
            <person name="Andersen M.R."/>
            <person name="Cantor M.N."/>
            <person name="Hua S.X."/>
        </authorList>
    </citation>
    <scope>NUCLEOTIDE SEQUENCE [LARGE SCALE GENOMIC DNA]</scope>
    <source>
        <strain evidence="2 3">CBS 117616</strain>
    </source>
</reference>
<evidence type="ECO:0000313" key="2">
    <source>
        <dbReference type="EMBL" id="KAE8412564.1"/>
    </source>
</evidence>
<evidence type="ECO:0000256" key="1">
    <source>
        <dbReference type="SAM" id="Phobius"/>
    </source>
</evidence>
<feature type="transmembrane region" description="Helical" evidence="1">
    <location>
        <begin position="73"/>
        <end position="92"/>
    </location>
</feature>